<dbReference type="InterPro" id="IPR020843">
    <property type="entry name" value="ER"/>
</dbReference>
<dbReference type="SUPFAM" id="SSF51735">
    <property type="entry name" value="NAD(P)-binding Rossmann-fold domains"/>
    <property type="match status" value="1"/>
</dbReference>
<dbReference type="AlphaFoldDB" id="A0A1E4TEJ3"/>
<dbReference type="OrthoDB" id="48317at2759"/>
<dbReference type="Proteomes" id="UP000095023">
    <property type="component" value="Unassembled WGS sequence"/>
</dbReference>
<dbReference type="InterPro" id="IPR002364">
    <property type="entry name" value="Quin_OxRdtase/zeta-crystal_CS"/>
</dbReference>
<dbReference type="PANTHER" id="PTHR43677:SF4">
    <property type="entry name" value="QUINONE OXIDOREDUCTASE-LIKE PROTEIN 2"/>
    <property type="match status" value="1"/>
</dbReference>
<evidence type="ECO:0000313" key="3">
    <source>
        <dbReference type="Proteomes" id="UP000095023"/>
    </source>
</evidence>
<dbReference type="EMBL" id="KV453842">
    <property type="protein sequence ID" value="ODV90184.1"/>
    <property type="molecule type" value="Genomic_DNA"/>
</dbReference>
<dbReference type="GO" id="GO:0008270">
    <property type="term" value="F:zinc ion binding"/>
    <property type="evidence" value="ECO:0007669"/>
    <property type="project" value="InterPro"/>
</dbReference>
<evidence type="ECO:0000313" key="2">
    <source>
        <dbReference type="EMBL" id="ODV90184.1"/>
    </source>
</evidence>
<evidence type="ECO:0000259" key="1">
    <source>
        <dbReference type="SMART" id="SM00829"/>
    </source>
</evidence>
<dbReference type="GO" id="GO:0005739">
    <property type="term" value="C:mitochondrion"/>
    <property type="evidence" value="ECO:0007669"/>
    <property type="project" value="TreeGrafter"/>
</dbReference>
<dbReference type="InterPro" id="IPR013149">
    <property type="entry name" value="ADH-like_C"/>
</dbReference>
<dbReference type="Pfam" id="PF08240">
    <property type="entry name" value="ADH_N"/>
    <property type="match status" value="1"/>
</dbReference>
<dbReference type="InterPro" id="IPR011032">
    <property type="entry name" value="GroES-like_sf"/>
</dbReference>
<dbReference type="Gene3D" id="3.90.180.10">
    <property type="entry name" value="Medium-chain alcohol dehydrogenases, catalytic domain"/>
    <property type="match status" value="1"/>
</dbReference>
<dbReference type="CDD" id="cd08241">
    <property type="entry name" value="QOR1"/>
    <property type="match status" value="1"/>
</dbReference>
<dbReference type="Pfam" id="PF00107">
    <property type="entry name" value="ADH_zinc_N"/>
    <property type="match status" value="1"/>
</dbReference>
<dbReference type="InterPro" id="IPR036291">
    <property type="entry name" value="NAD(P)-bd_dom_sf"/>
</dbReference>
<accession>A0A1E4TEJ3</accession>
<organism evidence="2 3">
    <name type="scientific">Tortispora caseinolytica NRRL Y-17796</name>
    <dbReference type="NCBI Taxonomy" id="767744"/>
    <lineage>
        <taxon>Eukaryota</taxon>
        <taxon>Fungi</taxon>
        <taxon>Dikarya</taxon>
        <taxon>Ascomycota</taxon>
        <taxon>Saccharomycotina</taxon>
        <taxon>Trigonopsidomycetes</taxon>
        <taxon>Trigonopsidales</taxon>
        <taxon>Trigonopsidaceae</taxon>
        <taxon>Tortispora</taxon>
    </lineage>
</organism>
<dbReference type="Gene3D" id="3.40.50.720">
    <property type="entry name" value="NAD(P)-binding Rossmann-like Domain"/>
    <property type="match status" value="1"/>
</dbReference>
<protein>
    <recommendedName>
        <fullName evidence="1">Enoyl reductase (ER) domain-containing protein</fullName>
    </recommendedName>
</protein>
<keyword evidence="3" id="KW-1185">Reference proteome</keyword>
<dbReference type="InterPro" id="IPR013154">
    <property type="entry name" value="ADH-like_N"/>
</dbReference>
<gene>
    <name evidence="2" type="ORF">CANCADRAFT_102857</name>
</gene>
<dbReference type="SUPFAM" id="SSF50129">
    <property type="entry name" value="GroES-like"/>
    <property type="match status" value="1"/>
</dbReference>
<name>A0A1E4TEJ3_9ASCO</name>
<dbReference type="SMART" id="SM00829">
    <property type="entry name" value="PKS_ER"/>
    <property type="match status" value="1"/>
</dbReference>
<dbReference type="PANTHER" id="PTHR43677">
    <property type="entry name" value="SHORT-CHAIN DEHYDROGENASE/REDUCTASE"/>
    <property type="match status" value="1"/>
</dbReference>
<sequence length="331" mass="35814">MKAIAITKYVSSPFDLKVADVDVPKPGKNQVLVKVEYAGANFFDTLQMQGKYQNQPPFPYVLGAEFSGSVVESNNPAFKPGDKVFGSTQGSYGEYCLANPLNIRKIPKGWTTKDAAGIFVTLPTSYCALAMRANLQPDELVLVHAGAGGVGIYAIQIAKALGAKVIATAGSDSKLDICKKFGADYVVNYSTADWIEEVKKISKSLNRKGVDVVYDPVGLVDKSLKVVGWNSRILVVGFAAGQIESVRTNKFLLKQCSLVGVHWGAYFVQDTKGLDVMWNGIEPLIAKGLIKSANFDTVYQGLQSVPQALSDLSTRKTWGKVAIRVAYDSKL</sequence>
<dbReference type="PROSITE" id="PS01162">
    <property type="entry name" value="QOR_ZETA_CRYSTAL"/>
    <property type="match status" value="1"/>
</dbReference>
<dbReference type="GO" id="GO:0016491">
    <property type="term" value="F:oxidoreductase activity"/>
    <property type="evidence" value="ECO:0007669"/>
    <property type="project" value="InterPro"/>
</dbReference>
<dbReference type="InterPro" id="IPR051397">
    <property type="entry name" value="Zn-ADH-like_protein"/>
</dbReference>
<proteinExistence type="predicted"/>
<reference evidence="3" key="1">
    <citation type="submission" date="2016-02" db="EMBL/GenBank/DDBJ databases">
        <title>Comparative genomics of biotechnologically important yeasts.</title>
        <authorList>
            <consortium name="DOE Joint Genome Institute"/>
            <person name="Riley R."/>
            <person name="Haridas S."/>
            <person name="Wolfe K.H."/>
            <person name="Lopes M.R."/>
            <person name="Hittinger C.T."/>
            <person name="Goker M."/>
            <person name="Salamov A."/>
            <person name="Wisecaver J."/>
            <person name="Long T.M."/>
            <person name="Aerts A.L."/>
            <person name="Barry K."/>
            <person name="Choi C."/>
            <person name="Clum A."/>
            <person name="Coughlan A.Y."/>
            <person name="Deshpande S."/>
            <person name="Douglass A.P."/>
            <person name="Hanson S.J."/>
            <person name="Klenk H.-P."/>
            <person name="Labutti K."/>
            <person name="Lapidus A."/>
            <person name="Lindquist E."/>
            <person name="Lipzen A."/>
            <person name="Meier-Kolthoff J.P."/>
            <person name="Ohm R.A."/>
            <person name="Otillar R.P."/>
            <person name="Pangilinan J."/>
            <person name="Peng Y."/>
            <person name="Rokas A."/>
            <person name="Rosa C.A."/>
            <person name="Scheuner C."/>
            <person name="Sibirny A.A."/>
            <person name="Slot J.C."/>
            <person name="Stielow J.B."/>
            <person name="Sun H."/>
            <person name="Kurtzman C.P."/>
            <person name="Blackwell M."/>
            <person name="Jeffries T.W."/>
            <person name="Grigoriev I.V."/>
        </authorList>
    </citation>
    <scope>NUCLEOTIDE SEQUENCE [LARGE SCALE GENOMIC DNA]</scope>
    <source>
        <strain evidence="3">NRRL Y-17796</strain>
    </source>
</reference>
<feature type="domain" description="Enoyl reductase (ER)" evidence="1">
    <location>
        <begin position="11"/>
        <end position="323"/>
    </location>
</feature>